<comment type="caution">
    <text evidence="2">The sequence shown here is derived from an EMBL/GenBank/DDBJ whole genome shotgun (WGS) entry which is preliminary data.</text>
</comment>
<dbReference type="Proteomes" id="UP001279734">
    <property type="component" value="Unassembled WGS sequence"/>
</dbReference>
<feature type="region of interest" description="Disordered" evidence="1">
    <location>
        <begin position="32"/>
        <end position="119"/>
    </location>
</feature>
<reference evidence="2" key="1">
    <citation type="submission" date="2023-05" db="EMBL/GenBank/DDBJ databases">
        <title>Nepenthes gracilis genome sequencing.</title>
        <authorList>
            <person name="Fukushima K."/>
        </authorList>
    </citation>
    <scope>NUCLEOTIDE SEQUENCE</scope>
    <source>
        <strain evidence="2">SING2019-196</strain>
    </source>
</reference>
<organism evidence="2 3">
    <name type="scientific">Nepenthes gracilis</name>
    <name type="common">Slender pitcher plant</name>
    <dbReference type="NCBI Taxonomy" id="150966"/>
    <lineage>
        <taxon>Eukaryota</taxon>
        <taxon>Viridiplantae</taxon>
        <taxon>Streptophyta</taxon>
        <taxon>Embryophyta</taxon>
        <taxon>Tracheophyta</taxon>
        <taxon>Spermatophyta</taxon>
        <taxon>Magnoliopsida</taxon>
        <taxon>eudicotyledons</taxon>
        <taxon>Gunneridae</taxon>
        <taxon>Pentapetalae</taxon>
        <taxon>Caryophyllales</taxon>
        <taxon>Nepenthaceae</taxon>
        <taxon>Nepenthes</taxon>
    </lineage>
</organism>
<feature type="compositionally biased region" description="Basic and acidic residues" evidence="1">
    <location>
        <begin position="91"/>
        <end position="101"/>
    </location>
</feature>
<feature type="compositionally biased region" description="Basic and acidic residues" evidence="1">
    <location>
        <begin position="67"/>
        <end position="80"/>
    </location>
</feature>
<name>A0AAD3T3G8_NEPGR</name>
<protein>
    <submittedName>
        <fullName evidence="2">Uncharacterized protein</fullName>
    </submittedName>
</protein>
<feature type="compositionally biased region" description="Polar residues" evidence="1">
    <location>
        <begin position="102"/>
        <end position="112"/>
    </location>
</feature>
<evidence type="ECO:0000313" key="2">
    <source>
        <dbReference type="EMBL" id="GMH22135.1"/>
    </source>
</evidence>
<evidence type="ECO:0000256" key="1">
    <source>
        <dbReference type="SAM" id="MobiDB-lite"/>
    </source>
</evidence>
<dbReference type="EMBL" id="BSYO01000024">
    <property type="protein sequence ID" value="GMH22135.1"/>
    <property type="molecule type" value="Genomic_DNA"/>
</dbReference>
<dbReference type="AlphaFoldDB" id="A0AAD3T3G8"/>
<evidence type="ECO:0000313" key="3">
    <source>
        <dbReference type="Proteomes" id="UP001279734"/>
    </source>
</evidence>
<gene>
    <name evidence="2" type="ORF">Nepgr_023978</name>
</gene>
<sequence length="119" mass="13320">MQITAFSKSQNSILAQTSHTYKKTLKLLVPTKSKTVHPQPNLPEGTTSAVAPTRHVARRVNPTEQDINERQTPRARRIDEVLASEPPNGSREQRQGNHRTAENLNGLGQSGRNRGLHRR</sequence>
<accession>A0AAD3T3G8</accession>
<proteinExistence type="predicted"/>
<keyword evidence="3" id="KW-1185">Reference proteome</keyword>
<feature type="compositionally biased region" description="Polar residues" evidence="1">
    <location>
        <begin position="32"/>
        <end position="50"/>
    </location>
</feature>